<dbReference type="AlphaFoldDB" id="S8C0Q8"/>
<feature type="compositionally biased region" description="Low complexity" evidence="1">
    <location>
        <begin position="156"/>
        <end position="176"/>
    </location>
</feature>
<dbReference type="Proteomes" id="UP000015100">
    <property type="component" value="Unassembled WGS sequence"/>
</dbReference>
<keyword evidence="2" id="KW-1133">Transmembrane helix</keyword>
<organism evidence="3 4">
    <name type="scientific">Dactylellina haptotyla (strain CBS 200.50)</name>
    <name type="common">Nematode-trapping fungus</name>
    <name type="synonym">Monacrosporium haptotylum</name>
    <dbReference type="NCBI Taxonomy" id="1284197"/>
    <lineage>
        <taxon>Eukaryota</taxon>
        <taxon>Fungi</taxon>
        <taxon>Dikarya</taxon>
        <taxon>Ascomycota</taxon>
        <taxon>Pezizomycotina</taxon>
        <taxon>Orbiliomycetes</taxon>
        <taxon>Orbiliales</taxon>
        <taxon>Orbiliaceae</taxon>
        <taxon>Dactylellina</taxon>
    </lineage>
</organism>
<reference evidence="3 4" key="1">
    <citation type="journal article" date="2013" name="PLoS Genet.">
        <title>Genomic mechanisms accounting for the adaptation to parasitism in nematode-trapping fungi.</title>
        <authorList>
            <person name="Meerupati T."/>
            <person name="Andersson K.M."/>
            <person name="Friman E."/>
            <person name="Kumar D."/>
            <person name="Tunlid A."/>
            <person name="Ahren D."/>
        </authorList>
    </citation>
    <scope>NUCLEOTIDE SEQUENCE [LARGE SCALE GENOMIC DNA]</scope>
    <source>
        <strain evidence="3 4">CBS 200.50</strain>
    </source>
</reference>
<keyword evidence="2" id="KW-0812">Transmembrane</keyword>
<dbReference type="eggNOG" id="ENOG502S8T0">
    <property type="taxonomic scope" value="Eukaryota"/>
</dbReference>
<dbReference type="EMBL" id="AQGS01000255">
    <property type="protein sequence ID" value="EPS41212.1"/>
    <property type="molecule type" value="Genomic_DNA"/>
</dbReference>
<dbReference type="OrthoDB" id="4153178at2759"/>
<gene>
    <name evidence="3" type="ORF">H072_4915</name>
</gene>
<proteinExistence type="predicted"/>
<accession>S8C0Q8</accession>
<feature type="region of interest" description="Disordered" evidence="1">
    <location>
        <begin position="60"/>
        <end position="181"/>
    </location>
</feature>
<feature type="compositionally biased region" description="Basic residues" evidence="1">
    <location>
        <begin position="320"/>
        <end position="332"/>
    </location>
</feature>
<evidence type="ECO:0000313" key="4">
    <source>
        <dbReference type="Proteomes" id="UP000015100"/>
    </source>
</evidence>
<feature type="transmembrane region" description="Helical" evidence="2">
    <location>
        <begin position="644"/>
        <end position="667"/>
    </location>
</feature>
<sequence length="764" mass="83156">MATERRRPLHQRSNSQINAAGIKQTEDVSGSLASSQALFNNLSKKGRSQLSLTGSFEAGLHTTGKFSDENENVPSRGTSVTSKRTARTDRSSSPGKRSGKFAIHVASSNNSVKSSEYRVPSGPPPYTGPPQDTSTIRFVRRSPSTTAPKKVTPRPSASTLSSVNSSSNNNNTTTTSEPAEYTRFPLFPASASASASSEITPSPAYLAQDAKRNTNSVERQRSVSTASSEEIANSIEDDISNFVQNFPPPPIPITPPRGLFKSGSTIRLVPHSPLGATPVSGRSRSRSNPSSISTGTRSRSSTVYSGTSRAPSRHPSGARPRSRSRSIRRQRRGSNTVSRGSSQRSNSSYIASINAIGLPPTRPLPTPPARSPVILLQETAEPLPSPTTAQPKLPKPILKKARTLQEIEAARPDVTPPIDAAQFPEIQPALSWILEAELEAPAPLKINKPKRARMQATELEVPRPIHSRDGAKGAPRALFRHSTNSTSLSSVGTSSGAQAPALNVHHVKGFSPQLLQTEGLQSQRATLFSAAESSSPVGTLPVGLRRHSSNPSYYNPTHAVPEWARVYYGRGAPLPNHQEEDDDLVIKAIRRPKPAHLLRINTHASNAGSVWMGTLNPEGQDLRDQFNQPHLDNFPVDRNERVNIHLVLACVGFVFPIAWFIGAFHPLPPQKRRDRRERQEIRRAVQGIVAPPSRSTHVRGPSITHYEESVDTESLPSFTTFEEGRRWDNARWWRNLNRILSVLGLLIIGAIIALLVVGLKGHRI</sequence>
<dbReference type="OMA" id="PEWARVY"/>
<feature type="compositionally biased region" description="Polar residues" evidence="1">
    <location>
        <begin position="72"/>
        <end position="83"/>
    </location>
</feature>
<evidence type="ECO:0000313" key="3">
    <source>
        <dbReference type="EMBL" id="EPS41212.1"/>
    </source>
</evidence>
<feature type="region of interest" description="Disordered" evidence="1">
    <location>
        <begin position="1"/>
        <end position="30"/>
    </location>
</feature>
<feature type="compositionally biased region" description="Pro residues" evidence="1">
    <location>
        <begin position="246"/>
        <end position="255"/>
    </location>
</feature>
<keyword evidence="2" id="KW-0472">Membrane</keyword>
<feature type="compositionally biased region" description="Low complexity" evidence="1">
    <location>
        <begin position="280"/>
        <end position="319"/>
    </location>
</feature>
<feature type="region of interest" description="Disordered" evidence="1">
    <location>
        <begin position="206"/>
        <end position="346"/>
    </location>
</feature>
<name>S8C0Q8_DACHA</name>
<comment type="caution">
    <text evidence="3">The sequence shown here is derived from an EMBL/GenBank/DDBJ whole genome shotgun (WGS) entry which is preliminary data.</text>
</comment>
<dbReference type="HOGENOM" id="CLU_365234_0_0_1"/>
<reference evidence="4" key="2">
    <citation type="submission" date="2013-04" db="EMBL/GenBank/DDBJ databases">
        <title>Genomic mechanisms accounting for the adaptation to parasitism in nematode-trapping fungi.</title>
        <authorList>
            <person name="Ahren D.G."/>
        </authorList>
    </citation>
    <scope>NUCLEOTIDE SEQUENCE [LARGE SCALE GENOMIC DNA]</scope>
    <source>
        <strain evidence="4">CBS 200.50</strain>
    </source>
</reference>
<keyword evidence="4" id="KW-1185">Reference proteome</keyword>
<evidence type="ECO:0008006" key="5">
    <source>
        <dbReference type="Google" id="ProtNLM"/>
    </source>
</evidence>
<feature type="transmembrane region" description="Helical" evidence="2">
    <location>
        <begin position="739"/>
        <end position="759"/>
    </location>
</feature>
<protein>
    <recommendedName>
        <fullName evidence="5">Serine-rich protein</fullName>
    </recommendedName>
</protein>
<feature type="compositionally biased region" description="Polar residues" evidence="1">
    <location>
        <begin position="131"/>
        <end position="147"/>
    </location>
</feature>
<evidence type="ECO:0000256" key="1">
    <source>
        <dbReference type="SAM" id="MobiDB-lite"/>
    </source>
</evidence>
<feature type="compositionally biased region" description="Polar residues" evidence="1">
    <location>
        <begin position="213"/>
        <end position="231"/>
    </location>
</feature>
<evidence type="ECO:0000256" key="2">
    <source>
        <dbReference type="SAM" id="Phobius"/>
    </source>
</evidence>